<evidence type="ECO:0000256" key="2">
    <source>
        <dbReference type="SAM" id="MobiDB-lite"/>
    </source>
</evidence>
<dbReference type="GO" id="GO:0003723">
    <property type="term" value="F:RNA binding"/>
    <property type="evidence" value="ECO:0007669"/>
    <property type="project" value="UniProtKB-UniRule"/>
</dbReference>
<keyword evidence="1" id="KW-0694">RNA-binding</keyword>
<evidence type="ECO:0000313" key="5">
    <source>
        <dbReference type="Proteomes" id="UP000242715"/>
    </source>
</evidence>
<dbReference type="InterPro" id="IPR000504">
    <property type="entry name" value="RRM_dom"/>
</dbReference>
<dbReference type="Proteomes" id="UP000242715">
    <property type="component" value="Unassembled WGS sequence"/>
</dbReference>
<dbReference type="InterPro" id="IPR012677">
    <property type="entry name" value="Nucleotide-bd_a/b_plait_sf"/>
</dbReference>
<dbReference type="EMBL" id="DF973219">
    <property type="protein sequence ID" value="GAU20803.1"/>
    <property type="molecule type" value="Genomic_DNA"/>
</dbReference>
<dbReference type="CDD" id="cd00590">
    <property type="entry name" value="RRM_SF"/>
    <property type="match status" value="1"/>
</dbReference>
<dbReference type="InterPro" id="IPR035979">
    <property type="entry name" value="RBD_domain_sf"/>
</dbReference>
<dbReference type="AlphaFoldDB" id="A0A2Z6MD65"/>
<gene>
    <name evidence="4" type="ORF">TSUD_85220</name>
</gene>
<name>A0A2Z6MD65_TRISU</name>
<protein>
    <recommendedName>
        <fullName evidence="3">RRM domain-containing protein</fullName>
    </recommendedName>
</protein>
<keyword evidence="5" id="KW-1185">Reference proteome</keyword>
<evidence type="ECO:0000256" key="1">
    <source>
        <dbReference type="PROSITE-ProRule" id="PRU00176"/>
    </source>
</evidence>
<dbReference type="PROSITE" id="PS50102">
    <property type="entry name" value="RRM"/>
    <property type="match status" value="1"/>
</dbReference>
<reference evidence="5" key="1">
    <citation type="journal article" date="2017" name="Front. Plant Sci.">
        <title>Climate Clever Clovers: New Paradigm to Reduce the Environmental Footprint of Ruminants by Breeding Low Methanogenic Forages Utilizing Haplotype Variation.</title>
        <authorList>
            <person name="Kaur P."/>
            <person name="Appels R."/>
            <person name="Bayer P.E."/>
            <person name="Keeble-Gagnere G."/>
            <person name="Wang J."/>
            <person name="Hirakawa H."/>
            <person name="Shirasawa K."/>
            <person name="Vercoe P."/>
            <person name="Stefanova K."/>
            <person name="Durmic Z."/>
            <person name="Nichols P."/>
            <person name="Revell C."/>
            <person name="Isobe S.N."/>
            <person name="Edwards D."/>
            <person name="Erskine W."/>
        </authorList>
    </citation>
    <scope>NUCLEOTIDE SEQUENCE [LARGE SCALE GENOMIC DNA]</scope>
    <source>
        <strain evidence="5">cv. Daliak</strain>
    </source>
</reference>
<accession>A0A2Z6MD65</accession>
<sequence length="719" mass="79169">MSSSCPNQKRLLPGFVRKAQEESVSFFFTNFPLTEDVVGLRKLFCSFVSVGDVFIPSKMTKFGQRFGFVRFHAVPNVEELLSKLQDIWLGTYKLRVNVSKFGRDSSTPLRPHSQNRVLDKHGIVRATPMDGRSFIKALTCNEKSIQMEFPHLVLPPPPANRSLVGDVSNERLAFLAKCLVGYLKTNVDLFSLMDSLVLHGLQDISVCPMGGSLVLISSKKIANSFGEFVMMDENTLKEISFVRGRVKVLLPVTVSSVDEVVVVVTRNGDFPVKVMEEMSLLPVPEASKICRDRDSCVGNDSEALSQRSIPSDDGFSDGEFENGEEDEIQNLQHVERNSVNRWVGAGDKSALSCQQLFLETNKFAALAIFDEDTQEKEAESERRREVSVTCQNKRDGGATSSFLNCSKSTHNLNNVECFEENIVHIIDAISEQPHGFASCVGHPLVTHVAGQEVFGGSAANCTSPCTSGSVGLIPVGPLLQLSNKASSLEGGVTKKFTRLVSVQNEKGHMCDTPLHLTSIERSRMSSPSPFSSFLLDLPPETVVNPPVRLKGTELSTNNKKPLFPSPLKVVRHLNLLSEERERQESSLVPSDQEEIESVEEGSFHFDRPLLQVNEQVTVPPNFKKPLLSPSRDRFLGEGEWGDTTLVRPALGGHPCSSLALCADPGMTPTHFSVGFMLENGEPVTHPEGIGDIQGRPSRGFPYSMYSSIGVSGNYFIREF</sequence>
<feature type="domain" description="RRM" evidence="3">
    <location>
        <begin position="24"/>
        <end position="101"/>
    </location>
</feature>
<proteinExistence type="predicted"/>
<dbReference type="Gene3D" id="3.30.70.330">
    <property type="match status" value="1"/>
</dbReference>
<dbReference type="OrthoDB" id="1735730at2759"/>
<feature type="region of interest" description="Disordered" evidence="2">
    <location>
        <begin position="580"/>
        <end position="600"/>
    </location>
</feature>
<dbReference type="SUPFAM" id="SSF54928">
    <property type="entry name" value="RNA-binding domain, RBD"/>
    <property type="match status" value="1"/>
</dbReference>
<evidence type="ECO:0000313" key="4">
    <source>
        <dbReference type="EMBL" id="GAU20803.1"/>
    </source>
</evidence>
<organism evidence="4 5">
    <name type="scientific">Trifolium subterraneum</name>
    <name type="common">Subterranean clover</name>
    <dbReference type="NCBI Taxonomy" id="3900"/>
    <lineage>
        <taxon>Eukaryota</taxon>
        <taxon>Viridiplantae</taxon>
        <taxon>Streptophyta</taxon>
        <taxon>Embryophyta</taxon>
        <taxon>Tracheophyta</taxon>
        <taxon>Spermatophyta</taxon>
        <taxon>Magnoliopsida</taxon>
        <taxon>eudicotyledons</taxon>
        <taxon>Gunneridae</taxon>
        <taxon>Pentapetalae</taxon>
        <taxon>rosids</taxon>
        <taxon>fabids</taxon>
        <taxon>Fabales</taxon>
        <taxon>Fabaceae</taxon>
        <taxon>Papilionoideae</taxon>
        <taxon>50 kb inversion clade</taxon>
        <taxon>NPAAA clade</taxon>
        <taxon>Hologalegina</taxon>
        <taxon>IRL clade</taxon>
        <taxon>Trifolieae</taxon>
        <taxon>Trifolium</taxon>
    </lineage>
</organism>
<evidence type="ECO:0000259" key="3">
    <source>
        <dbReference type="PROSITE" id="PS50102"/>
    </source>
</evidence>